<sequence>MSVALSAVRTPQLDVEERLAPDLEQIVRDTLPLVGARIDEIAPCFYRRMFTARPELLRNTFNRGNQAQGAQQKALAASVATYATLLVDPDAPSPRELLSRIGHKHVSLGITEDQYDIVHEHLMAAIVEVLGEDVVTAEIAAAWDAVYWHMARTLISFEKDLYADAGVAEGDVFREAVVVRRTEESSRVVSFELAAGEGEEPLRDFVPGQYVSVGVVLPDGARQLRQYSLSDAPGEGRWRISVAREDGSDGAPQGEVSNHLHAHLREGDRLQVTLPAGDLALDTGSTAPVVLVSAGIGVTPMLGMLRHIAAAQPEREVVVLHADGHADDAALVPELLETVASLPEHSGARAHLWFSRSLAADPLAGRTDPRLAVREGRMLISAEHLPPAAEIYLCGSSAFLQGAQEQLLAAGADEERMHVELFAPNDWLLPTA</sequence>
<dbReference type="InterPro" id="IPR017938">
    <property type="entry name" value="Riboflavin_synthase-like_b-brl"/>
</dbReference>
<name>A0A9D2Q262_9MICO</name>
<dbReference type="GO" id="GO:0019825">
    <property type="term" value="F:oxygen binding"/>
    <property type="evidence" value="ECO:0007669"/>
    <property type="project" value="InterPro"/>
</dbReference>
<comment type="catalytic activity">
    <reaction evidence="9">
        <text>2 nitric oxide + NADPH + 2 O2 = 2 nitrate + NADP(+) + H(+)</text>
        <dbReference type="Rhea" id="RHEA:19465"/>
        <dbReference type="ChEBI" id="CHEBI:15378"/>
        <dbReference type="ChEBI" id="CHEBI:15379"/>
        <dbReference type="ChEBI" id="CHEBI:16480"/>
        <dbReference type="ChEBI" id="CHEBI:17632"/>
        <dbReference type="ChEBI" id="CHEBI:57783"/>
        <dbReference type="ChEBI" id="CHEBI:58349"/>
        <dbReference type="EC" id="1.14.12.17"/>
    </reaction>
</comment>
<evidence type="ECO:0000256" key="10">
    <source>
        <dbReference type="RuleBase" id="RU000356"/>
    </source>
</evidence>
<evidence type="ECO:0000259" key="11">
    <source>
        <dbReference type="PROSITE" id="PS01033"/>
    </source>
</evidence>
<keyword evidence="10" id="KW-0813">Transport</keyword>
<dbReference type="GO" id="GO:0046210">
    <property type="term" value="P:nitric oxide catabolic process"/>
    <property type="evidence" value="ECO:0007669"/>
    <property type="project" value="TreeGrafter"/>
</dbReference>
<evidence type="ECO:0000313" key="13">
    <source>
        <dbReference type="EMBL" id="HJC70131.1"/>
    </source>
</evidence>
<dbReference type="GO" id="GO:0071949">
    <property type="term" value="F:FAD binding"/>
    <property type="evidence" value="ECO:0007669"/>
    <property type="project" value="TreeGrafter"/>
</dbReference>
<dbReference type="SUPFAM" id="SSF52343">
    <property type="entry name" value="Ferredoxin reductase-like, C-terminal NADP-linked domain"/>
    <property type="match status" value="1"/>
</dbReference>
<dbReference type="Proteomes" id="UP000823854">
    <property type="component" value="Unassembled WGS sequence"/>
</dbReference>
<gene>
    <name evidence="13" type="ORF">H9932_10745</name>
</gene>
<evidence type="ECO:0000256" key="8">
    <source>
        <dbReference type="ARBA" id="ARBA00048649"/>
    </source>
</evidence>
<evidence type="ECO:0000256" key="1">
    <source>
        <dbReference type="ARBA" id="ARBA00006401"/>
    </source>
</evidence>
<reference evidence="13" key="1">
    <citation type="journal article" date="2021" name="PeerJ">
        <title>Extensive microbial diversity within the chicken gut microbiome revealed by metagenomics and culture.</title>
        <authorList>
            <person name="Gilroy R."/>
            <person name="Ravi A."/>
            <person name="Getino M."/>
            <person name="Pursley I."/>
            <person name="Horton D.L."/>
            <person name="Alikhan N.F."/>
            <person name="Baker D."/>
            <person name="Gharbi K."/>
            <person name="Hall N."/>
            <person name="Watson M."/>
            <person name="Adriaenssens E.M."/>
            <person name="Foster-Nyarko E."/>
            <person name="Jarju S."/>
            <person name="Secka A."/>
            <person name="Antonio M."/>
            <person name="Oren A."/>
            <person name="Chaudhuri R.R."/>
            <person name="La Ragione R."/>
            <person name="Hildebrand F."/>
            <person name="Pallen M.J."/>
        </authorList>
    </citation>
    <scope>NUCLEOTIDE SEQUENCE</scope>
    <source>
        <strain evidence="13">CHK130-7132</strain>
    </source>
</reference>
<dbReference type="CDD" id="cd06184">
    <property type="entry name" value="flavohem_like_fad_nad_binding"/>
    <property type="match status" value="1"/>
</dbReference>
<dbReference type="InterPro" id="IPR009050">
    <property type="entry name" value="Globin-like_sf"/>
</dbReference>
<dbReference type="GO" id="GO:0020037">
    <property type="term" value="F:heme binding"/>
    <property type="evidence" value="ECO:0007669"/>
    <property type="project" value="InterPro"/>
</dbReference>
<comment type="catalytic activity">
    <reaction evidence="8">
        <text>2 nitric oxide + NADH + 2 O2 = 2 nitrate + NAD(+) + H(+)</text>
        <dbReference type="Rhea" id="RHEA:19469"/>
        <dbReference type="ChEBI" id="CHEBI:15378"/>
        <dbReference type="ChEBI" id="CHEBI:15379"/>
        <dbReference type="ChEBI" id="CHEBI:16480"/>
        <dbReference type="ChEBI" id="CHEBI:17632"/>
        <dbReference type="ChEBI" id="CHEBI:57540"/>
        <dbReference type="ChEBI" id="CHEBI:57945"/>
        <dbReference type="EC" id="1.14.12.17"/>
    </reaction>
</comment>
<dbReference type="PROSITE" id="PS51384">
    <property type="entry name" value="FAD_FR"/>
    <property type="match status" value="1"/>
</dbReference>
<evidence type="ECO:0000256" key="4">
    <source>
        <dbReference type="ARBA" id="ARBA00022621"/>
    </source>
</evidence>
<evidence type="ECO:0000256" key="6">
    <source>
        <dbReference type="ARBA" id="ARBA00023004"/>
    </source>
</evidence>
<keyword evidence="7" id="KW-0520">NAD</keyword>
<dbReference type="GO" id="GO:0005344">
    <property type="term" value="F:oxygen carrier activity"/>
    <property type="evidence" value="ECO:0007669"/>
    <property type="project" value="UniProtKB-KW"/>
</dbReference>
<dbReference type="GO" id="GO:0071500">
    <property type="term" value="P:cellular response to nitrosative stress"/>
    <property type="evidence" value="ECO:0007669"/>
    <property type="project" value="TreeGrafter"/>
</dbReference>
<dbReference type="SUPFAM" id="SSF46458">
    <property type="entry name" value="Globin-like"/>
    <property type="match status" value="1"/>
</dbReference>
<keyword evidence="5" id="KW-0479">Metal-binding</keyword>
<dbReference type="InterPro" id="IPR012292">
    <property type="entry name" value="Globin/Proto"/>
</dbReference>
<evidence type="ECO:0000256" key="3">
    <source>
        <dbReference type="ARBA" id="ARBA00022617"/>
    </source>
</evidence>
<dbReference type="InterPro" id="IPR000971">
    <property type="entry name" value="Globin"/>
</dbReference>
<keyword evidence="6" id="KW-0408">Iron</keyword>
<evidence type="ECO:0000259" key="12">
    <source>
        <dbReference type="PROSITE" id="PS51384"/>
    </source>
</evidence>
<feature type="domain" description="FAD-binding FR-type" evidence="12">
    <location>
        <begin position="171"/>
        <end position="282"/>
    </location>
</feature>
<keyword evidence="4 10" id="KW-0561">Oxygen transport</keyword>
<dbReference type="InterPro" id="IPR001433">
    <property type="entry name" value="OxRdtase_FAD/NAD-bd"/>
</dbReference>
<dbReference type="SUPFAM" id="SSF63380">
    <property type="entry name" value="Riboflavin synthase domain-like"/>
    <property type="match status" value="1"/>
</dbReference>
<dbReference type="Gene3D" id="1.10.490.10">
    <property type="entry name" value="Globins"/>
    <property type="match status" value="1"/>
</dbReference>
<feature type="domain" description="Globin" evidence="11">
    <location>
        <begin position="18"/>
        <end position="159"/>
    </location>
</feature>
<proteinExistence type="inferred from homology"/>
<dbReference type="PANTHER" id="PTHR43396">
    <property type="entry name" value="FLAVOHEMOPROTEIN"/>
    <property type="match status" value="1"/>
</dbReference>
<evidence type="ECO:0000313" key="14">
    <source>
        <dbReference type="Proteomes" id="UP000823854"/>
    </source>
</evidence>
<evidence type="ECO:0000256" key="5">
    <source>
        <dbReference type="ARBA" id="ARBA00022723"/>
    </source>
</evidence>
<evidence type="ECO:0000256" key="9">
    <source>
        <dbReference type="ARBA" id="ARBA00049433"/>
    </source>
</evidence>
<dbReference type="GO" id="GO:0046872">
    <property type="term" value="F:metal ion binding"/>
    <property type="evidence" value="ECO:0007669"/>
    <property type="project" value="UniProtKB-KW"/>
</dbReference>
<dbReference type="PANTHER" id="PTHR43396:SF3">
    <property type="entry name" value="FLAVOHEMOPROTEIN"/>
    <property type="match status" value="1"/>
</dbReference>
<dbReference type="Pfam" id="PF00175">
    <property type="entry name" value="NAD_binding_1"/>
    <property type="match status" value="1"/>
</dbReference>
<dbReference type="AlphaFoldDB" id="A0A9D2Q262"/>
<comment type="caution">
    <text evidence="13">The sequence shown here is derived from an EMBL/GenBank/DDBJ whole genome shotgun (WGS) entry which is preliminary data.</text>
</comment>
<evidence type="ECO:0000256" key="7">
    <source>
        <dbReference type="ARBA" id="ARBA00023027"/>
    </source>
</evidence>
<dbReference type="Pfam" id="PF00042">
    <property type="entry name" value="Globin"/>
    <property type="match status" value="1"/>
</dbReference>
<dbReference type="EC" id="1.14.12.17" evidence="2"/>
<dbReference type="InterPro" id="IPR039261">
    <property type="entry name" value="FNR_nucleotide-bd"/>
</dbReference>
<dbReference type="CDD" id="cd14782">
    <property type="entry name" value="FHb-globin_2"/>
    <property type="match status" value="1"/>
</dbReference>
<comment type="similarity">
    <text evidence="1">In the C-terminal section; belongs to the flavoprotein pyridine nucleotide cytochrome reductase family.</text>
</comment>
<dbReference type="InterPro" id="IPR017927">
    <property type="entry name" value="FAD-bd_FR_type"/>
</dbReference>
<reference evidence="13" key="2">
    <citation type="submission" date="2021-04" db="EMBL/GenBank/DDBJ databases">
        <authorList>
            <person name="Gilroy R."/>
        </authorList>
    </citation>
    <scope>NUCLEOTIDE SEQUENCE</scope>
    <source>
        <strain evidence="13">CHK130-7132</strain>
    </source>
</reference>
<accession>A0A9D2Q262</accession>
<organism evidence="13 14">
    <name type="scientific">Candidatus Brachybacterium intestinipullorum</name>
    <dbReference type="NCBI Taxonomy" id="2838512"/>
    <lineage>
        <taxon>Bacteria</taxon>
        <taxon>Bacillati</taxon>
        <taxon>Actinomycetota</taxon>
        <taxon>Actinomycetes</taxon>
        <taxon>Micrococcales</taxon>
        <taxon>Dermabacteraceae</taxon>
        <taxon>Brachybacterium</taxon>
    </lineage>
</organism>
<dbReference type="Gene3D" id="2.40.30.10">
    <property type="entry name" value="Translation factors"/>
    <property type="match status" value="1"/>
</dbReference>
<protein>
    <recommendedName>
        <fullName evidence="2">nitric oxide dioxygenase</fullName>
        <ecNumber evidence="2">1.14.12.17</ecNumber>
    </recommendedName>
</protein>
<dbReference type="PRINTS" id="PR00410">
    <property type="entry name" value="PHEHYDRXLASE"/>
</dbReference>
<dbReference type="EMBL" id="DWWC01000221">
    <property type="protein sequence ID" value="HJC70131.1"/>
    <property type="molecule type" value="Genomic_DNA"/>
</dbReference>
<dbReference type="GO" id="GO:0008941">
    <property type="term" value="F:nitric oxide dioxygenase NAD(P)H activity"/>
    <property type="evidence" value="ECO:0007669"/>
    <property type="project" value="UniProtKB-EC"/>
</dbReference>
<keyword evidence="3 10" id="KW-0349">Heme</keyword>
<evidence type="ECO:0000256" key="2">
    <source>
        <dbReference type="ARBA" id="ARBA00012229"/>
    </source>
</evidence>
<dbReference type="PROSITE" id="PS01033">
    <property type="entry name" value="GLOBIN"/>
    <property type="match status" value="1"/>
</dbReference>
<comment type="similarity">
    <text evidence="10">Belongs to the globin family.</text>
</comment>
<dbReference type="Gene3D" id="3.40.50.80">
    <property type="entry name" value="Nucleotide-binding domain of ferredoxin-NADP reductase (FNR) module"/>
    <property type="match status" value="1"/>
</dbReference>